<evidence type="ECO:0000256" key="5">
    <source>
        <dbReference type="ARBA" id="ARBA00023004"/>
    </source>
</evidence>
<keyword evidence="2" id="KW-0001">2Fe-2S</keyword>
<evidence type="ECO:0000313" key="8">
    <source>
        <dbReference type="EMBL" id="USG61101.1"/>
    </source>
</evidence>
<keyword evidence="9" id="KW-1185">Reference proteome</keyword>
<dbReference type="GO" id="GO:0051213">
    <property type="term" value="F:dioxygenase activity"/>
    <property type="evidence" value="ECO:0007669"/>
    <property type="project" value="UniProtKB-KW"/>
</dbReference>
<dbReference type="RefSeq" id="WP_251934088.1">
    <property type="nucleotide sequence ID" value="NZ_CP098747.1"/>
</dbReference>
<evidence type="ECO:0000256" key="6">
    <source>
        <dbReference type="ARBA" id="ARBA00023014"/>
    </source>
</evidence>
<proteinExistence type="predicted"/>
<dbReference type="SUPFAM" id="SSF55961">
    <property type="entry name" value="Bet v1-like"/>
    <property type="match status" value="1"/>
</dbReference>
<keyword evidence="5" id="KW-0408">Iron</keyword>
<dbReference type="PANTHER" id="PTHR43756">
    <property type="entry name" value="CHOLINE MONOOXYGENASE, CHLOROPLASTIC"/>
    <property type="match status" value="1"/>
</dbReference>
<evidence type="ECO:0000256" key="4">
    <source>
        <dbReference type="ARBA" id="ARBA00023002"/>
    </source>
</evidence>
<comment type="cofactor">
    <cofactor evidence="1">
        <name>Fe cation</name>
        <dbReference type="ChEBI" id="CHEBI:24875"/>
    </cofactor>
</comment>
<evidence type="ECO:0000256" key="3">
    <source>
        <dbReference type="ARBA" id="ARBA00022723"/>
    </source>
</evidence>
<dbReference type="CDD" id="cd03469">
    <property type="entry name" value="Rieske_RO_Alpha_N"/>
    <property type="match status" value="1"/>
</dbReference>
<dbReference type="EMBL" id="CP098747">
    <property type="protein sequence ID" value="USG61101.1"/>
    <property type="molecule type" value="Genomic_DNA"/>
</dbReference>
<dbReference type="InterPro" id="IPR017941">
    <property type="entry name" value="Rieske_2Fe-2S"/>
</dbReference>
<dbReference type="Pfam" id="PF00848">
    <property type="entry name" value="Ring_hydroxyl_A"/>
    <property type="match status" value="1"/>
</dbReference>
<dbReference type="PANTHER" id="PTHR43756:SF5">
    <property type="entry name" value="CHOLINE MONOOXYGENASE, CHLOROPLASTIC"/>
    <property type="match status" value="1"/>
</dbReference>
<keyword evidence="6" id="KW-0411">Iron-sulfur</keyword>
<organism evidence="8 9">
    <name type="scientific">Sneathiella marina</name>
    <dbReference type="NCBI Taxonomy" id="2950108"/>
    <lineage>
        <taxon>Bacteria</taxon>
        <taxon>Pseudomonadati</taxon>
        <taxon>Pseudomonadota</taxon>
        <taxon>Alphaproteobacteria</taxon>
        <taxon>Sneathiellales</taxon>
        <taxon>Sneathiellaceae</taxon>
        <taxon>Sneathiella</taxon>
    </lineage>
</organism>
<dbReference type="Gene3D" id="2.102.10.10">
    <property type="entry name" value="Rieske [2Fe-2S] iron-sulphur domain"/>
    <property type="match status" value="1"/>
</dbReference>
<keyword evidence="3" id="KW-0479">Metal-binding</keyword>
<dbReference type="Pfam" id="PF00355">
    <property type="entry name" value="Rieske"/>
    <property type="match status" value="1"/>
</dbReference>
<dbReference type="InterPro" id="IPR036922">
    <property type="entry name" value="Rieske_2Fe-2S_sf"/>
</dbReference>
<dbReference type="InterPro" id="IPR001663">
    <property type="entry name" value="Rng_hydr_dOase-A"/>
</dbReference>
<accession>A0ABY4W1Q4</accession>
<feature type="domain" description="Rieske" evidence="7">
    <location>
        <begin position="30"/>
        <end position="140"/>
    </location>
</feature>
<gene>
    <name evidence="8" type="ORF">NBZ79_18250</name>
</gene>
<evidence type="ECO:0000256" key="2">
    <source>
        <dbReference type="ARBA" id="ARBA00022714"/>
    </source>
</evidence>
<protein>
    <submittedName>
        <fullName evidence="8">Aromatic ring-hydroxylating dioxygenase subunit alpha</fullName>
    </submittedName>
</protein>
<reference evidence="8" key="1">
    <citation type="submission" date="2022-06" db="EMBL/GenBank/DDBJ databases">
        <title>Sneathiella actinostolidae sp. nov., isolated from a sea anemonein the Western Pacific Ocean.</title>
        <authorList>
            <person name="Wei M.J."/>
        </authorList>
    </citation>
    <scope>NUCLEOTIDE SEQUENCE</scope>
    <source>
        <strain evidence="8">PHK-P5</strain>
    </source>
</reference>
<dbReference type="Proteomes" id="UP001056291">
    <property type="component" value="Chromosome"/>
</dbReference>
<dbReference type="CDD" id="cd00680">
    <property type="entry name" value="RHO_alpha_C"/>
    <property type="match status" value="1"/>
</dbReference>
<evidence type="ECO:0000259" key="7">
    <source>
        <dbReference type="PROSITE" id="PS51296"/>
    </source>
</evidence>
<evidence type="ECO:0000256" key="1">
    <source>
        <dbReference type="ARBA" id="ARBA00001962"/>
    </source>
</evidence>
<keyword evidence="8" id="KW-0223">Dioxygenase</keyword>
<sequence>MPRYSRLPRESYVTQEWFEHERKTIFDNAWTFIGVSGDFGKSGDYQTVRSGTSSIMVIAGKDDQLKAFHNLCRHRGTELLDEEKGNVSGAIVCPYHRWTYGLDGALRGLPKRSICFPDIDQNAMGLKPAAIGIHKDLIFINPNPDADFDKWIKPLLGKEWPHNLFASDVKEAAPLIYDLKCDWKIFVENALDGYHLAYLHKNTLAGPLPEHNIWERAGDHLIWYATEDGARHRLPMKMRNEAGTSGIIESAKTPGYGSVYYLFPSTLIVPTPYGLSISKLHPTAPGRCRMTVRNWIGPWQWKDERKYIQGFNRDTGIISSENWTKHPLECGDFQTEDVWICEKLQRGLESSAYEHGPLAKGAGAEDPIEWFQETLLSNT</sequence>
<dbReference type="Gene3D" id="3.90.380.10">
    <property type="entry name" value="Naphthalene 1,2-dioxygenase Alpha Subunit, Chain A, domain 1"/>
    <property type="match status" value="1"/>
</dbReference>
<evidence type="ECO:0000313" key="9">
    <source>
        <dbReference type="Proteomes" id="UP001056291"/>
    </source>
</evidence>
<dbReference type="PRINTS" id="PR00090">
    <property type="entry name" value="RNGDIOXGNASE"/>
</dbReference>
<name>A0ABY4W1Q4_9PROT</name>
<dbReference type="InterPro" id="IPR015879">
    <property type="entry name" value="Ring_hydroxy_dOase_asu_C_dom"/>
</dbReference>
<dbReference type="PROSITE" id="PS51296">
    <property type="entry name" value="RIESKE"/>
    <property type="match status" value="1"/>
</dbReference>
<dbReference type="SUPFAM" id="SSF50022">
    <property type="entry name" value="ISP domain"/>
    <property type="match status" value="1"/>
</dbReference>
<keyword evidence="4" id="KW-0560">Oxidoreductase</keyword>